<dbReference type="PANTHER" id="PTHR11319">
    <property type="entry name" value="G PROTEIN-COUPLED RECEPTOR-RELATED"/>
    <property type="match status" value="1"/>
</dbReference>
<dbReference type="PRINTS" id="PR00248">
    <property type="entry name" value="GPCRMGR"/>
</dbReference>
<dbReference type="InterPro" id="IPR006626">
    <property type="entry name" value="PbH1"/>
</dbReference>
<dbReference type="InterPro" id="IPR017978">
    <property type="entry name" value="GPCR_3_C"/>
</dbReference>
<dbReference type="PANTHER" id="PTHR11319:SF35">
    <property type="entry name" value="OUTER MEMBRANE PROTEIN PMPC-RELATED"/>
    <property type="match status" value="1"/>
</dbReference>
<feature type="transmembrane region" description="Helical" evidence="6">
    <location>
        <begin position="608"/>
        <end position="629"/>
    </location>
</feature>
<dbReference type="OrthoDB" id="425344at2759"/>
<dbReference type="AlphaFoldDB" id="X6NIA5"/>
<dbReference type="OMA" id="SWIALES"/>
<dbReference type="GO" id="GO:0016020">
    <property type="term" value="C:membrane"/>
    <property type="evidence" value="ECO:0007669"/>
    <property type="project" value="UniProtKB-SubCell"/>
</dbReference>
<protein>
    <recommendedName>
        <fullName evidence="7">G-protein coupled receptors family 3 profile domain-containing protein</fullName>
    </recommendedName>
</protein>
<evidence type="ECO:0000259" key="7">
    <source>
        <dbReference type="PROSITE" id="PS50259"/>
    </source>
</evidence>
<dbReference type="GO" id="GO:0004930">
    <property type="term" value="F:G protein-coupled receptor activity"/>
    <property type="evidence" value="ECO:0007669"/>
    <property type="project" value="InterPro"/>
</dbReference>
<keyword evidence="3 6" id="KW-1133">Transmembrane helix</keyword>
<evidence type="ECO:0000313" key="8">
    <source>
        <dbReference type="EMBL" id="ETO25434.1"/>
    </source>
</evidence>
<dbReference type="PROSITE" id="PS50259">
    <property type="entry name" value="G_PROTEIN_RECEP_F3_4"/>
    <property type="match status" value="1"/>
</dbReference>
<evidence type="ECO:0000256" key="1">
    <source>
        <dbReference type="ARBA" id="ARBA00004141"/>
    </source>
</evidence>
<evidence type="ECO:0000256" key="5">
    <source>
        <dbReference type="ARBA" id="ARBA00023180"/>
    </source>
</evidence>
<reference evidence="8 9" key="1">
    <citation type="journal article" date="2013" name="Curr. Biol.">
        <title>The Genome of the Foraminiferan Reticulomyxa filosa.</title>
        <authorList>
            <person name="Glockner G."/>
            <person name="Hulsmann N."/>
            <person name="Schleicher M."/>
            <person name="Noegel A.A."/>
            <person name="Eichinger L."/>
            <person name="Gallinger C."/>
            <person name="Pawlowski J."/>
            <person name="Sierra R."/>
            <person name="Euteneuer U."/>
            <person name="Pillet L."/>
            <person name="Moustafa A."/>
            <person name="Platzer M."/>
            <person name="Groth M."/>
            <person name="Szafranski K."/>
            <person name="Schliwa M."/>
        </authorList>
    </citation>
    <scope>NUCLEOTIDE SEQUENCE [LARGE SCALE GENOMIC DNA]</scope>
</reference>
<keyword evidence="2 6" id="KW-0812">Transmembrane</keyword>
<feature type="transmembrane region" description="Helical" evidence="6">
    <location>
        <begin position="696"/>
        <end position="716"/>
    </location>
</feature>
<comment type="subcellular location">
    <subcellularLocation>
        <location evidence="1">Membrane</location>
        <topology evidence="1">Multi-pass membrane protein</topology>
    </subcellularLocation>
</comment>
<evidence type="ECO:0000256" key="3">
    <source>
        <dbReference type="ARBA" id="ARBA00022989"/>
    </source>
</evidence>
<comment type="caution">
    <text evidence="8">The sequence shown here is derived from an EMBL/GenBank/DDBJ whole genome shotgun (WGS) entry which is preliminary data.</text>
</comment>
<keyword evidence="5" id="KW-0325">Glycoprotein</keyword>
<feature type="transmembrane region" description="Helical" evidence="6">
    <location>
        <begin position="575"/>
        <end position="596"/>
    </location>
</feature>
<dbReference type="SUPFAM" id="SSF51126">
    <property type="entry name" value="Pectin lyase-like"/>
    <property type="match status" value="2"/>
</dbReference>
<keyword evidence="9" id="KW-1185">Reference proteome</keyword>
<gene>
    <name evidence="8" type="ORF">RFI_11702</name>
</gene>
<evidence type="ECO:0000256" key="4">
    <source>
        <dbReference type="ARBA" id="ARBA00023136"/>
    </source>
</evidence>
<dbReference type="Pfam" id="PF00003">
    <property type="entry name" value="7tm_3"/>
    <property type="match status" value="1"/>
</dbReference>
<dbReference type="Proteomes" id="UP000023152">
    <property type="component" value="Unassembled WGS sequence"/>
</dbReference>
<feature type="transmembrane region" description="Helical" evidence="6">
    <location>
        <begin position="537"/>
        <end position="563"/>
    </location>
</feature>
<feature type="transmembrane region" description="Helical" evidence="6">
    <location>
        <begin position="728"/>
        <end position="755"/>
    </location>
</feature>
<feature type="transmembrane region" description="Helical" evidence="6">
    <location>
        <begin position="649"/>
        <end position="671"/>
    </location>
</feature>
<dbReference type="EMBL" id="ASPP01008539">
    <property type="protein sequence ID" value="ETO25434.1"/>
    <property type="molecule type" value="Genomic_DNA"/>
</dbReference>
<dbReference type="SMART" id="SM00710">
    <property type="entry name" value="PbH1"/>
    <property type="match status" value="7"/>
</dbReference>
<organism evidence="8 9">
    <name type="scientific">Reticulomyxa filosa</name>
    <dbReference type="NCBI Taxonomy" id="46433"/>
    <lineage>
        <taxon>Eukaryota</taxon>
        <taxon>Sar</taxon>
        <taxon>Rhizaria</taxon>
        <taxon>Retaria</taxon>
        <taxon>Foraminifera</taxon>
        <taxon>Monothalamids</taxon>
        <taxon>Reticulomyxidae</taxon>
        <taxon>Reticulomyxa</taxon>
    </lineage>
</organism>
<dbReference type="InterPro" id="IPR011050">
    <property type="entry name" value="Pectin_lyase_fold/virulence"/>
</dbReference>
<evidence type="ECO:0000256" key="6">
    <source>
        <dbReference type="SAM" id="Phobius"/>
    </source>
</evidence>
<evidence type="ECO:0000256" key="2">
    <source>
        <dbReference type="ARBA" id="ARBA00022692"/>
    </source>
</evidence>
<feature type="transmembrane region" description="Helical" evidence="6">
    <location>
        <begin position="761"/>
        <end position="785"/>
    </location>
</feature>
<accession>X6NIA5</accession>
<name>X6NIA5_RETFI</name>
<dbReference type="InterPro" id="IPR000337">
    <property type="entry name" value="GPCR_3"/>
</dbReference>
<feature type="domain" description="G-protein coupled receptors family 3 profile" evidence="7">
    <location>
        <begin position="545"/>
        <end position="802"/>
    </location>
</feature>
<sequence>MITIEDSIFEKNKGDKWGGAVFHNSGNMTLHRCQFLSNYADHGGGIGFRALGNRLTMKDCTFRDNIAYAQGGAINIEQGSFTIEGLICEGNLAKSEGGCLFDGDGSLVCEAQGNYITDSVFKENSAQQGGGLYVHGCRLNMQSSVITNNTASQTGGGIIIDISSGSHNLWNISLHANEAGDYGGAMTITGGDITIDECVFDQNKAMSSGGGLYLIHAPQWGMDVSLSNSKFIYNQAEDGGAITVSSSADASYFAWTSPAILSVSQTRLSYNYASDDGGAINVQLGTVKMQGSQISANHAQSSGGGLYIHQGWLRDNGSNFVQNNASIGGGIGCDVSSIQLSNTTFTENNADNGGAMWVQLCPAHSFKAVHFTRNIATYSGGALFIDDTGVCNVCKEEEGDSCSYVNNQAAFGNDTGTSPQDLQVTYLTDISSELNQKDTISLKGTLFDAYGHVATMLPGTTVLAASVASADVELQGNYRSTFSQGVAYLSFFIVPGQHIHHKNKQAALTVNVATNTYGLNQTFTIHFSNRVKTPNSVIVGINSALGAIGILSIIVTSALMWWYRDTPVIRGGTPVFLAVTLFGCLLLSISIILFPFMPQNAPCQLLAWMTHFAFVYIFAPITGKTWRIYMIFYTAKRNLQQFNFTTWKLSLFFLCVPSLLILAYLLTWTFVQTSWTVWLVQKNGEHQSDCSLDSTFVSISLTCAGLILLWLIRLAIGVKDVPKNFNESFWLGASIYTLALIMLFMGPIAVISSISTEVKQVLAGVASWIALESVILFLFWTKYYIIWFHAEEMQKHAETDESTASSEQTIIQNTTSMASTKNIIHASSTYLQTDSMT</sequence>
<evidence type="ECO:0000313" key="9">
    <source>
        <dbReference type="Proteomes" id="UP000023152"/>
    </source>
</evidence>
<proteinExistence type="predicted"/>
<keyword evidence="4 6" id="KW-0472">Membrane</keyword>